<gene>
    <name evidence="5" type="ORF">Cboi02_000606900</name>
</gene>
<feature type="compositionally biased region" description="Low complexity" evidence="3">
    <location>
        <begin position="323"/>
        <end position="338"/>
    </location>
</feature>
<evidence type="ECO:0000259" key="4">
    <source>
        <dbReference type="PROSITE" id="PS50118"/>
    </source>
</evidence>
<evidence type="ECO:0000256" key="2">
    <source>
        <dbReference type="PROSITE-ProRule" id="PRU00267"/>
    </source>
</evidence>
<dbReference type="PROSITE" id="PS50118">
    <property type="entry name" value="HMG_BOX_2"/>
    <property type="match status" value="1"/>
</dbReference>
<dbReference type="SUPFAM" id="SSF47095">
    <property type="entry name" value="HMG-box"/>
    <property type="match status" value="1"/>
</dbReference>
<keyword evidence="6" id="KW-1185">Reference proteome</keyword>
<evidence type="ECO:0000313" key="5">
    <source>
        <dbReference type="EMBL" id="GME79272.1"/>
    </source>
</evidence>
<name>A0A9W6WK19_CANBO</name>
<dbReference type="Gene3D" id="1.10.30.10">
    <property type="entry name" value="High mobility group box domain"/>
    <property type="match status" value="1"/>
</dbReference>
<dbReference type="PANTHER" id="PTHR48112:SF13">
    <property type="entry name" value="NON-HISTONE PROTEIN 10"/>
    <property type="match status" value="1"/>
</dbReference>
<dbReference type="InterPro" id="IPR050342">
    <property type="entry name" value="HMGB"/>
</dbReference>
<dbReference type="GO" id="GO:0005634">
    <property type="term" value="C:nucleus"/>
    <property type="evidence" value="ECO:0007669"/>
    <property type="project" value="UniProtKB-UniRule"/>
</dbReference>
<feature type="compositionally biased region" description="Basic and acidic residues" evidence="3">
    <location>
        <begin position="251"/>
        <end position="322"/>
    </location>
</feature>
<dbReference type="Proteomes" id="UP001165120">
    <property type="component" value="Unassembled WGS sequence"/>
</dbReference>
<feature type="compositionally biased region" description="Low complexity" evidence="3">
    <location>
        <begin position="35"/>
        <end position="45"/>
    </location>
</feature>
<accession>A0A9W6WK19</accession>
<protein>
    <submittedName>
        <fullName evidence="5">Unnamed protein product</fullName>
    </submittedName>
</protein>
<evidence type="ECO:0000313" key="6">
    <source>
        <dbReference type="Proteomes" id="UP001165120"/>
    </source>
</evidence>
<feature type="region of interest" description="Disordered" evidence="3">
    <location>
        <begin position="35"/>
        <end position="78"/>
    </location>
</feature>
<keyword evidence="1 2" id="KW-0238">DNA-binding</keyword>
<feature type="compositionally biased region" description="Basic and acidic residues" evidence="3">
    <location>
        <begin position="177"/>
        <end position="187"/>
    </location>
</feature>
<feature type="compositionally biased region" description="Basic and acidic residues" evidence="3">
    <location>
        <begin position="203"/>
        <end position="242"/>
    </location>
</feature>
<organism evidence="5 6">
    <name type="scientific">Candida boidinii</name>
    <name type="common">Yeast</name>
    <dbReference type="NCBI Taxonomy" id="5477"/>
    <lineage>
        <taxon>Eukaryota</taxon>
        <taxon>Fungi</taxon>
        <taxon>Dikarya</taxon>
        <taxon>Ascomycota</taxon>
        <taxon>Saccharomycotina</taxon>
        <taxon>Pichiomycetes</taxon>
        <taxon>Pichiales</taxon>
        <taxon>Pichiaceae</taxon>
        <taxon>Ogataea</taxon>
        <taxon>Ogataea/Candida clade</taxon>
    </lineage>
</organism>
<proteinExistence type="predicted"/>
<dbReference type="GO" id="GO:0003677">
    <property type="term" value="F:DNA binding"/>
    <property type="evidence" value="ECO:0007669"/>
    <property type="project" value="UniProtKB-UniRule"/>
</dbReference>
<evidence type="ECO:0000256" key="1">
    <source>
        <dbReference type="ARBA" id="ARBA00023125"/>
    </source>
</evidence>
<reference evidence="5" key="1">
    <citation type="submission" date="2023-04" db="EMBL/GenBank/DDBJ databases">
        <title>Candida boidinii NBRC 10035.</title>
        <authorList>
            <person name="Ichikawa N."/>
            <person name="Sato H."/>
            <person name="Tonouchi N."/>
        </authorList>
    </citation>
    <scope>NUCLEOTIDE SEQUENCE</scope>
    <source>
        <strain evidence="5">NBRC 10035</strain>
    </source>
</reference>
<dbReference type="Pfam" id="PF00505">
    <property type="entry name" value="HMG_box"/>
    <property type="match status" value="1"/>
</dbReference>
<feature type="DNA-binding region" description="HMG box" evidence="2">
    <location>
        <begin position="80"/>
        <end position="151"/>
    </location>
</feature>
<dbReference type="SMART" id="SM00398">
    <property type="entry name" value="HMG"/>
    <property type="match status" value="1"/>
</dbReference>
<dbReference type="EMBL" id="BSXN01003442">
    <property type="protein sequence ID" value="GME79272.1"/>
    <property type="molecule type" value="Genomic_DNA"/>
</dbReference>
<keyword evidence="2" id="KW-0539">Nucleus</keyword>
<feature type="compositionally biased region" description="Polar residues" evidence="3">
    <location>
        <begin position="46"/>
        <end position="57"/>
    </location>
</feature>
<dbReference type="AlphaFoldDB" id="A0A9W6WK19"/>
<dbReference type="InterPro" id="IPR036910">
    <property type="entry name" value="HMG_box_dom_sf"/>
</dbReference>
<feature type="region of interest" description="Disordered" evidence="3">
    <location>
        <begin position="154"/>
        <end position="338"/>
    </location>
</feature>
<sequence>MSRIKKILNEFSKSDQLSILKNSINGLNNNQLNTNNLSSTNSNGLIDSNNSNQTLSNKGKGKRGGPGALKKARIKDPTIPKRPTNAYLIFCEMEKEKLKKEIELKNPGVSVDLSRAMTDAWKKLDEESRKPYYELYERDRARYHREIEEYNFRKSGGVPSKPLFASSKTQDASVISPKKEDGSDEKLGSVSDQTESTPIPEDSIVKTEDDKNNKRALDASDDKEDSKKIKLQEKVDAEKDEAATTTEANDVTEKAKDEPKEALGESKETVKEETKEVEPKNEEPKEETKEEEKEGAKDASQEEPKEALKDENSVAETADKPSDTATETEPSESATTKE</sequence>
<dbReference type="InterPro" id="IPR009071">
    <property type="entry name" value="HMG_box_dom"/>
</dbReference>
<feature type="domain" description="HMG box" evidence="4">
    <location>
        <begin position="80"/>
        <end position="151"/>
    </location>
</feature>
<comment type="caution">
    <text evidence="5">The sequence shown here is derived from an EMBL/GenBank/DDBJ whole genome shotgun (WGS) entry which is preliminary data.</text>
</comment>
<dbReference type="PANTHER" id="PTHR48112">
    <property type="entry name" value="HIGH MOBILITY GROUP PROTEIN DSP1"/>
    <property type="match status" value="1"/>
</dbReference>
<evidence type="ECO:0000256" key="3">
    <source>
        <dbReference type="SAM" id="MobiDB-lite"/>
    </source>
</evidence>